<keyword evidence="9" id="KW-0274">FAD</keyword>
<organism evidence="13 14">
    <name type="scientific">Aeribacillus pallidus</name>
    <dbReference type="NCBI Taxonomy" id="33936"/>
    <lineage>
        <taxon>Bacteria</taxon>
        <taxon>Bacillati</taxon>
        <taxon>Bacillota</taxon>
        <taxon>Bacilli</taxon>
        <taxon>Bacillales</taxon>
        <taxon>Bacillaceae</taxon>
        <taxon>Aeribacillus</taxon>
    </lineage>
</organism>
<comment type="pathway">
    <text evidence="1">Cofactor biosynthesis; FAD biosynthesis; FAD from FMN: step 1/1.</text>
</comment>
<keyword evidence="7" id="KW-0548">Nucleotidyltransferase</keyword>
<dbReference type="InterPro" id="IPR004821">
    <property type="entry name" value="Cyt_trans-like"/>
</dbReference>
<evidence type="ECO:0000256" key="2">
    <source>
        <dbReference type="ARBA" id="ARBA00010214"/>
    </source>
</evidence>
<dbReference type="OrthoDB" id="9803667at2"/>
<keyword evidence="6" id="KW-0808">Transferase</keyword>
<comment type="similarity">
    <text evidence="2">Belongs to the RibF family.</text>
</comment>
<evidence type="ECO:0000256" key="8">
    <source>
        <dbReference type="ARBA" id="ARBA00022741"/>
    </source>
</evidence>
<evidence type="ECO:0000256" key="6">
    <source>
        <dbReference type="ARBA" id="ARBA00022679"/>
    </source>
</evidence>
<feature type="domain" description="FAD synthetase" evidence="12">
    <location>
        <begin position="16"/>
        <end position="168"/>
    </location>
</feature>
<keyword evidence="4" id="KW-0285">Flavoprotein</keyword>
<dbReference type="GO" id="GO:0009231">
    <property type="term" value="P:riboflavin biosynthetic process"/>
    <property type="evidence" value="ECO:0007669"/>
    <property type="project" value="InterPro"/>
</dbReference>
<evidence type="ECO:0000259" key="12">
    <source>
        <dbReference type="Pfam" id="PF06574"/>
    </source>
</evidence>
<evidence type="ECO:0000256" key="7">
    <source>
        <dbReference type="ARBA" id="ARBA00022695"/>
    </source>
</evidence>
<dbReference type="GO" id="GO:0006747">
    <property type="term" value="P:FAD biosynthetic process"/>
    <property type="evidence" value="ECO:0007669"/>
    <property type="project" value="UniProtKB-UniPathway"/>
</dbReference>
<evidence type="ECO:0000256" key="5">
    <source>
        <dbReference type="ARBA" id="ARBA00022643"/>
    </source>
</evidence>
<dbReference type="EMBL" id="LWBR01000048">
    <property type="protein sequence ID" value="KZN95507.1"/>
    <property type="molecule type" value="Genomic_DNA"/>
</dbReference>
<dbReference type="NCBIfam" id="TIGR00125">
    <property type="entry name" value="cyt_tran_rel"/>
    <property type="match status" value="1"/>
</dbReference>
<proteinExistence type="inferred from homology"/>
<evidence type="ECO:0000256" key="4">
    <source>
        <dbReference type="ARBA" id="ARBA00022630"/>
    </source>
</evidence>
<dbReference type="CDD" id="cd02064">
    <property type="entry name" value="FAD_synthetase_N"/>
    <property type="match status" value="1"/>
</dbReference>
<keyword evidence="14" id="KW-1185">Reference proteome</keyword>
<comment type="caution">
    <text evidence="13">The sequence shown here is derived from an EMBL/GenBank/DDBJ whole genome shotgun (WGS) entry which is preliminary data.</text>
</comment>
<dbReference type="GO" id="GO:0008531">
    <property type="term" value="F:riboflavin kinase activity"/>
    <property type="evidence" value="ECO:0007669"/>
    <property type="project" value="TreeGrafter"/>
</dbReference>
<keyword evidence="10" id="KW-0067">ATP-binding</keyword>
<dbReference type="InterPro" id="IPR023468">
    <property type="entry name" value="Riboflavin_kinase"/>
</dbReference>
<evidence type="ECO:0000256" key="1">
    <source>
        <dbReference type="ARBA" id="ARBA00004726"/>
    </source>
</evidence>
<reference evidence="13 14" key="1">
    <citation type="submission" date="2016-04" db="EMBL/GenBank/DDBJ databases">
        <title>Draft genome sequence of Aeribacillus pallidus 8m3 from petroleum reservoir.</title>
        <authorList>
            <person name="Poltaraus A.B."/>
            <person name="Nazina T.N."/>
            <person name="Tourova T.P."/>
            <person name="Malakho S.M."/>
            <person name="Korshunova A.V."/>
            <person name="Sokolova D.S."/>
        </authorList>
    </citation>
    <scope>NUCLEOTIDE SEQUENCE [LARGE SCALE GENOMIC DNA]</scope>
    <source>
        <strain evidence="13 14">8m3</strain>
    </source>
</reference>
<dbReference type="InterPro" id="IPR015864">
    <property type="entry name" value="FAD_synthase"/>
</dbReference>
<dbReference type="EC" id="2.7.7.2" evidence="3"/>
<dbReference type="UniPathway" id="UPA00277">
    <property type="reaction ID" value="UER00407"/>
</dbReference>
<dbReference type="GO" id="GO:0003919">
    <property type="term" value="F:FMN adenylyltransferase activity"/>
    <property type="evidence" value="ECO:0007669"/>
    <property type="project" value="UniProtKB-EC"/>
</dbReference>
<dbReference type="SUPFAM" id="SSF52374">
    <property type="entry name" value="Nucleotidylyl transferase"/>
    <property type="match status" value="1"/>
</dbReference>
<protein>
    <recommendedName>
        <fullName evidence="3">FAD synthase</fullName>
        <ecNumber evidence="3">2.7.7.2</ecNumber>
    </recommendedName>
</protein>
<gene>
    <name evidence="13" type="ORF">AZI98_13785</name>
</gene>
<dbReference type="Pfam" id="PF06574">
    <property type="entry name" value="FAD_syn"/>
    <property type="match status" value="1"/>
</dbReference>
<evidence type="ECO:0000256" key="10">
    <source>
        <dbReference type="ARBA" id="ARBA00022840"/>
    </source>
</evidence>
<dbReference type="STRING" id="33936.AZI98_13785"/>
<evidence type="ECO:0000256" key="3">
    <source>
        <dbReference type="ARBA" id="ARBA00012393"/>
    </source>
</evidence>
<name>A0A161ZRF1_9BACI</name>
<dbReference type="FunFam" id="3.40.50.620:FF:000021">
    <property type="entry name" value="Riboflavin biosynthesis protein"/>
    <property type="match status" value="1"/>
</dbReference>
<dbReference type="GO" id="GO:0009398">
    <property type="term" value="P:FMN biosynthetic process"/>
    <property type="evidence" value="ECO:0007669"/>
    <property type="project" value="TreeGrafter"/>
</dbReference>
<dbReference type="Gene3D" id="3.40.50.620">
    <property type="entry name" value="HUPs"/>
    <property type="match status" value="1"/>
</dbReference>
<keyword evidence="5" id="KW-0288">FMN</keyword>
<accession>A0A161ZRF1</accession>
<dbReference type="GO" id="GO:0005524">
    <property type="term" value="F:ATP binding"/>
    <property type="evidence" value="ECO:0007669"/>
    <property type="project" value="UniProtKB-KW"/>
</dbReference>
<comment type="catalytic activity">
    <reaction evidence="11">
        <text>FMN + ATP + H(+) = FAD + diphosphate</text>
        <dbReference type="Rhea" id="RHEA:17237"/>
        <dbReference type="ChEBI" id="CHEBI:15378"/>
        <dbReference type="ChEBI" id="CHEBI:30616"/>
        <dbReference type="ChEBI" id="CHEBI:33019"/>
        <dbReference type="ChEBI" id="CHEBI:57692"/>
        <dbReference type="ChEBI" id="CHEBI:58210"/>
        <dbReference type="EC" id="2.7.7.2"/>
    </reaction>
</comment>
<dbReference type="Proteomes" id="UP000076476">
    <property type="component" value="Unassembled WGS sequence"/>
</dbReference>
<evidence type="ECO:0000256" key="9">
    <source>
        <dbReference type="ARBA" id="ARBA00022827"/>
    </source>
</evidence>
<dbReference type="InterPro" id="IPR014729">
    <property type="entry name" value="Rossmann-like_a/b/a_fold"/>
</dbReference>
<dbReference type="PANTHER" id="PTHR22749">
    <property type="entry name" value="RIBOFLAVIN KINASE/FMN ADENYLYLTRANSFERASE"/>
    <property type="match status" value="1"/>
</dbReference>
<dbReference type="PANTHER" id="PTHR22749:SF6">
    <property type="entry name" value="RIBOFLAVIN KINASE"/>
    <property type="match status" value="1"/>
</dbReference>
<keyword evidence="8" id="KW-0547">Nucleotide-binding</keyword>
<dbReference type="RefSeq" id="WP_063388852.1">
    <property type="nucleotide sequence ID" value="NZ_LWBR01000048.1"/>
</dbReference>
<evidence type="ECO:0000313" key="14">
    <source>
        <dbReference type="Proteomes" id="UP000076476"/>
    </source>
</evidence>
<dbReference type="AlphaFoldDB" id="A0A161ZRF1"/>
<sequence length="294" mass="33712">MEVVYINNSKVLAECKPEPCVMAVGFFDGVHLGHKKIIEKAKEIAQVKKLTFAVMTFFPHPSQVIETDRKVISYLSPLPSKMEIFSQLGVEKLYIVKFDKNFSELSDQDFVNQYLKGLMCKHVVAGFDFTYGFKGKGNMEKLKNVGTGFFDVTTIPKIQYKQEKISSSMIRKLLESGLVNEIPHYLGDYYRVSCLVKSMERGDADNNFIFKAQIDHDYFLPKPGIYKIQIKFNETFYNGLCNITNKTLKPYLFEGVIDGLDRIAEKNNVQLRFIEQLLDRPVAAAYDLFSRTVI</sequence>
<evidence type="ECO:0000313" key="13">
    <source>
        <dbReference type="EMBL" id="KZN95507.1"/>
    </source>
</evidence>
<evidence type="ECO:0000256" key="11">
    <source>
        <dbReference type="ARBA" id="ARBA00049494"/>
    </source>
</evidence>